<accession>A0A6S7JKA5</accession>
<dbReference type="Proteomes" id="UP001152795">
    <property type="component" value="Unassembled WGS sequence"/>
</dbReference>
<sequence>MPHFKVGEYMKKCKEVRNAGFMTKRNLRDAQAEVSQLEMELQRKDKLLRGLQERKRRMDAKISNLEDEVDSLPEKSRFTQCSILSDRAVESRKKHPTRFQNKKFSSSLSVQRQRRKETFAAAQKIHGGSEETEVPGAIGIVDTALVKCSQSILVDVMSVNQKFNQSVMPSIYKPKLGEFESSTENMIRSVSVYYSGGVAGKKKYRKIYKDSSYKIAMQSKGKKRVRLSVNNCPIPRLVPYNKLMPFIKSIPVGSMYSVYETLCEGLDEEYKVHGCYRNLAELLIKLAEFYLSGCSGHTLVWFEEEYKFYVSLGGDGAPFGKHDTACAWLVGFLNIG</sequence>
<protein>
    <submittedName>
        <fullName evidence="1">Uncharacterized protein</fullName>
    </submittedName>
</protein>
<gene>
    <name evidence="1" type="ORF">PACLA_8A008971</name>
</gene>
<keyword evidence="2" id="KW-1185">Reference proteome</keyword>
<proteinExistence type="predicted"/>
<dbReference type="EMBL" id="CACRXK020007224">
    <property type="protein sequence ID" value="CAB4011658.1"/>
    <property type="molecule type" value="Genomic_DNA"/>
</dbReference>
<evidence type="ECO:0000313" key="2">
    <source>
        <dbReference type="Proteomes" id="UP001152795"/>
    </source>
</evidence>
<name>A0A6S7JKA5_PARCT</name>
<evidence type="ECO:0000313" key="1">
    <source>
        <dbReference type="EMBL" id="CAB4011658.1"/>
    </source>
</evidence>
<dbReference type="AlphaFoldDB" id="A0A6S7JKA5"/>
<dbReference type="OrthoDB" id="5955834at2759"/>
<comment type="caution">
    <text evidence="1">The sequence shown here is derived from an EMBL/GenBank/DDBJ whole genome shotgun (WGS) entry which is preliminary data.</text>
</comment>
<reference evidence="1" key="1">
    <citation type="submission" date="2020-04" db="EMBL/GenBank/DDBJ databases">
        <authorList>
            <person name="Alioto T."/>
            <person name="Alioto T."/>
            <person name="Gomez Garrido J."/>
        </authorList>
    </citation>
    <scope>NUCLEOTIDE SEQUENCE</scope>
    <source>
        <strain evidence="1">A484AB</strain>
    </source>
</reference>
<organism evidence="1 2">
    <name type="scientific">Paramuricea clavata</name>
    <name type="common">Red gorgonian</name>
    <name type="synonym">Violescent sea-whip</name>
    <dbReference type="NCBI Taxonomy" id="317549"/>
    <lineage>
        <taxon>Eukaryota</taxon>
        <taxon>Metazoa</taxon>
        <taxon>Cnidaria</taxon>
        <taxon>Anthozoa</taxon>
        <taxon>Octocorallia</taxon>
        <taxon>Malacalcyonacea</taxon>
        <taxon>Plexauridae</taxon>
        <taxon>Paramuricea</taxon>
    </lineage>
</organism>